<dbReference type="AlphaFoldDB" id="A0A8K0JP19"/>
<evidence type="ECO:0008006" key="5">
    <source>
        <dbReference type="Google" id="ProtNLM"/>
    </source>
</evidence>
<evidence type="ECO:0000313" key="3">
    <source>
        <dbReference type="EMBL" id="KAG7562197.1"/>
    </source>
</evidence>
<name>A0A8K0JP19_9TREE</name>
<feature type="region of interest" description="Disordered" evidence="1">
    <location>
        <begin position="1"/>
        <end position="72"/>
    </location>
</feature>
<comment type="caution">
    <text evidence="3">The sequence shown here is derived from an EMBL/GenBank/DDBJ whole genome shotgun (WGS) entry which is preliminary data.</text>
</comment>
<keyword evidence="2" id="KW-0812">Transmembrane</keyword>
<organism evidence="3 4">
    <name type="scientific">Filobasidium floriforme</name>
    <dbReference type="NCBI Taxonomy" id="5210"/>
    <lineage>
        <taxon>Eukaryota</taxon>
        <taxon>Fungi</taxon>
        <taxon>Dikarya</taxon>
        <taxon>Basidiomycota</taxon>
        <taxon>Agaricomycotina</taxon>
        <taxon>Tremellomycetes</taxon>
        <taxon>Filobasidiales</taxon>
        <taxon>Filobasidiaceae</taxon>
        <taxon>Filobasidium</taxon>
    </lineage>
</organism>
<feature type="transmembrane region" description="Helical" evidence="2">
    <location>
        <begin position="133"/>
        <end position="156"/>
    </location>
</feature>
<sequence>MAQQYSDPYGHTRPEIQHGYSEDSNASGKDQYVGNNDQARPYSQANYPIPQERMSSYDSLPEKSFARPPKAEADGTVRRSRFVGMAANGERPASQWTQGVDVPPKATGWLREWRKENRASWGKGGGWRTFGRFFSCCILSTLFVLISVVLTIAMWVRPPDIRLFDIDIPSSNAVSITTSSLALNFSLIIGVTNPNWFSADFKEISAVAKWPGLDADFGGGSLTDIKFGGNSATNFSFPFMVNYSTDLDPQSIVLSSLLEKCGSVPPGDITIDYDLTLKLHIVAFDVSPTISSSASLQCPVSAADIRKIAGATKRDNLPLLLDAE</sequence>
<proteinExistence type="predicted"/>
<keyword evidence="4" id="KW-1185">Reference proteome</keyword>
<gene>
    <name evidence="3" type="ORF">FFLO_02382</name>
</gene>
<dbReference type="EMBL" id="JABELV010000037">
    <property type="protein sequence ID" value="KAG7562197.1"/>
    <property type="molecule type" value="Genomic_DNA"/>
</dbReference>
<keyword evidence="2" id="KW-1133">Transmembrane helix</keyword>
<evidence type="ECO:0000256" key="1">
    <source>
        <dbReference type="SAM" id="MobiDB-lite"/>
    </source>
</evidence>
<feature type="compositionally biased region" description="Polar residues" evidence="1">
    <location>
        <begin position="22"/>
        <end position="46"/>
    </location>
</feature>
<protein>
    <recommendedName>
        <fullName evidence="5">Late embryogenesis abundant protein LEA-2 subgroup domain-containing protein</fullName>
    </recommendedName>
</protein>
<feature type="compositionally biased region" description="Basic and acidic residues" evidence="1">
    <location>
        <begin position="60"/>
        <end position="72"/>
    </location>
</feature>
<accession>A0A8K0JP19</accession>
<evidence type="ECO:0000313" key="4">
    <source>
        <dbReference type="Proteomes" id="UP000812966"/>
    </source>
</evidence>
<evidence type="ECO:0000256" key="2">
    <source>
        <dbReference type="SAM" id="Phobius"/>
    </source>
</evidence>
<reference evidence="3" key="1">
    <citation type="submission" date="2020-04" db="EMBL/GenBank/DDBJ databases">
        <title>Analysis of mating type loci in Filobasidium floriforme.</title>
        <authorList>
            <person name="Nowrousian M."/>
        </authorList>
    </citation>
    <scope>NUCLEOTIDE SEQUENCE</scope>
    <source>
        <strain evidence="3">CBS 6242</strain>
    </source>
</reference>
<keyword evidence="2" id="KW-0472">Membrane</keyword>
<dbReference type="SUPFAM" id="SSF117070">
    <property type="entry name" value="LEA14-like"/>
    <property type="match status" value="1"/>
</dbReference>
<dbReference type="Proteomes" id="UP000812966">
    <property type="component" value="Unassembled WGS sequence"/>
</dbReference>